<organism evidence="2 3">
    <name type="scientific">Polymorphobacter multimanifer</name>
    <dbReference type="NCBI Taxonomy" id="1070431"/>
    <lineage>
        <taxon>Bacteria</taxon>
        <taxon>Pseudomonadati</taxon>
        <taxon>Pseudomonadota</taxon>
        <taxon>Alphaproteobacteria</taxon>
        <taxon>Sphingomonadales</taxon>
        <taxon>Sphingosinicellaceae</taxon>
        <taxon>Polymorphobacter</taxon>
    </lineage>
</organism>
<keyword evidence="3" id="KW-1185">Reference proteome</keyword>
<dbReference type="Proteomes" id="UP000538147">
    <property type="component" value="Unassembled WGS sequence"/>
</dbReference>
<proteinExistence type="predicted"/>
<dbReference type="AlphaFoldDB" id="A0A841LEA4"/>
<feature type="transmembrane region" description="Helical" evidence="1">
    <location>
        <begin position="84"/>
        <end position="104"/>
    </location>
</feature>
<reference evidence="2 3" key="1">
    <citation type="submission" date="2020-08" db="EMBL/GenBank/DDBJ databases">
        <title>Genomic Encyclopedia of Type Strains, Phase IV (KMG-IV): sequencing the most valuable type-strain genomes for metagenomic binning, comparative biology and taxonomic classification.</title>
        <authorList>
            <person name="Goeker M."/>
        </authorList>
    </citation>
    <scope>NUCLEOTIDE SEQUENCE [LARGE SCALE GENOMIC DNA]</scope>
    <source>
        <strain evidence="2 3">DSM 102189</strain>
    </source>
</reference>
<evidence type="ECO:0000256" key="1">
    <source>
        <dbReference type="SAM" id="Phobius"/>
    </source>
</evidence>
<keyword evidence="1" id="KW-0812">Transmembrane</keyword>
<name>A0A841LEA4_9SPHN</name>
<sequence>MPWLFQLVLAAHVGAGLVALITFWGSVATRKGGPAHRRWGRVFAAAIYVASAQALIMGTLSVIWPLAMHPQLTDEPLYRGLFGWMMIYLAVLAVSMTRYGLAMIANKTAHARNRHWSMVALQLAVFATGANCLVHGIILGQPLMIGISLLGFGTSTTYLHYMLKPQVGRTDHIPEHLKAMVACGIAAYTAFLSVGLVDLFPAHAFNPAIWAVPTILGLWIIFHHLRIWAPKKPAPLPAE</sequence>
<accession>A0A841LEA4</accession>
<gene>
    <name evidence="2" type="ORF">FHS79_001474</name>
</gene>
<evidence type="ECO:0000313" key="2">
    <source>
        <dbReference type="EMBL" id="MBB6227308.1"/>
    </source>
</evidence>
<evidence type="ECO:0000313" key="3">
    <source>
        <dbReference type="Proteomes" id="UP000538147"/>
    </source>
</evidence>
<feature type="transmembrane region" description="Helical" evidence="1">
    <location>
        <begin position="6"/>
        <end position="27"/>
    </location>
</feature>
<keyword evidence="1" id="KW-1133">Transmembrane helix</keyword>
<feature type="transmembrane region" description="Helical" evidence="1">
    <location>
        <begin position="39"/>
        <end position="64"/>
    </location>
</feature>
<feature type="transmembrane region" description="Helical" evidence="1">
    <location>
        <begin position="203"/>
        <end position="222"/>
    </location>
</feature>
<comment type="caution">
    <text evidence="2">The sequence shown here is derived from an EMBL/GenBank/DDBJ whole genome shotgun (WGS) entry which is preliminary data.</text>
</comment>
<evidence type="ECO:0008006" key="4">
    <source>
        <dbReference type="Google" id="ProtNLM"/>
    </source>
</evidence>
<feature type="transmembrane region" description="Helical" evidence="1">
    <location>
        <begin position="116"/>
        <end position="138"/>
    </location>
</feature>
<keyword evidence="1" id="KW-0472">Membrane</keyword>
<protein>
    <recommendedName>
        <fullName evidence="4">DUF2306 domain-containing protein</fullName>
    </recommendedName>
</protein>
<dbReference type="RefSeq" id="WP_184197639.1">
    <property type="nucleotide sequence ID" value="NZ_BMOX01000050.1"/>
</dbReference>
<dbReference type="EMBL" id="JACIIV010000009">
    <property type="protein sequence ID" value="MBB6227308.1"/>
    <property type="molecule type" value="Genomic_DNA"/>
</dbReference>